<reference evidence="10" key="1">
    <citation type="submission" date="2020-06" db="EMBL/GenBank/DDBJ databases">
        <title>WGS assembly of Ceratodon purpureus strain R40.</title>
        <authorList>
            <person name="Carey S.B."/>
            <person name="Jenkins J."/>
            <person name="Shu S."/>
            <person name="Lovell J.T."/>
            <person name="Sreedasyam A."/>
            <person name="Maumus F."/>
            <person name="Tiley G.P."/>
            <person name="Fernandez-Pozo N."/>
            <person name="Barry K."/>
            <person name="Chen C."/>
            <person name="Wang M."/>
            <person name="Lipzen A."/>
            <person name="Daum C."/>
            <person name="Saski C.A."/>
            <person name="Payton A.C."/>
            <person name="Mcbreen J.C."/>
            <person name="Conrad R.E."/>
            <person name="Kollar L.M."/>
            <person name="Olsson S."/>
            <person name="Huttunen S."/>
            <person name="Landis J.B."/>
            <person name="Wickett N.J."/>
            <person name="Johnson M.G."/>
            <person name="Rensing S.A."/>
            <person name="Grimwood J."/>
            <person name="Schmutz J."/>
            <person name="Mcdaniel S.F."/>
        </authorList>
    </citation>
    <scope>NUCLEOTIDE SEQUENCE</scope>
    <source>
        <strain evidence="10">R40</strain>
    </source>
</reference>
<dbReference type="InterPro" id="IPR001245">
    <property type="entry name" value="Ser-Thr/Tyr_kinase_cat_dom"/>
</dbReference>
<evidence type="ECO:0000256" key="4">
    <source>
        <dbReference type="ARBA" id="ARBA00022741"/>
    </source>
</evidence>
<comment type="catalytic activity">
    <reaction evidence="8">
        <text>L-seryl-[protein] + ATP = O-phospho-L-seryl-[protein] + ADP + H(+)</text>
        <dbReference type="Rhea" id="RHEA:17989"/>
        <dbReference type="Rhea" id="RHEA-COMP:9863"/>
        <dbReference type="Rhea" id="RHEA-COMP:11604"/>
        <dbReference type="ChEBI" id="CHEBI:15378"/>
        <dbReference type="ChEBI" id="CHEBI:29999"/>
        <dbReference type="ChEBI" id="CHEBI:30616"/>
        <dbReference type="ChEBI" id="CHEBI:83421"/>
        <dbReference type="ChEBI" id="CHEBI:456216"/>
        <dbReference type="EC" id="2.7.11.1"/>
    </reaction>
</comment>
<evidence type="ECO:0000256" key="6">
    <source>
        <dbReference type="ARBA" id="ARBA00022840"/>
    </source>
</evidence>
<keyword evidence="11" id="KW-1185">Reference proteome</keyword>
<keyword evidence="3" id="KW-0808">Transferase</keyword>
<dbReference type="InterPro" id="IPR008271">
    <property type="entry name" value="Ser/Thr_kinase_AS"/>
</dbReference>
<evidence type="ECO:0000313" key="10">
    <source>
        <dbReference type="EMBL" id="KAG0571536.1"/>
    </source>
</evidence>
<dbReference type="InterPro" id="IPR000719">
    <property type="entry name" value="Prot_kinase_dom"/>
</dbReference>
<sequence length="202" mass="23189">MCPEFHPDKKLGQGAHGIVYKGVEADGTEKEVKNLTGQTQQRLDEFLNEVLLITGARHRNLVELKGCCLKDHRRLLLSEYVENNNLAEVIFEGVGAHDLNWGVRYRMCLGVAQGLHYLSESAEPRIIHRDIKAPNILLDKNLNPKIADFGLARLFRDEESHITTLHVAERMFGAGYWQFFLFILLQLEVTPRRKLRCMQLIL</sequence>
<comment type="catalytic activity">
    <reaction evidence="7">
        <text>L-threonyl-[protein] + ATP = O-phospho-L-threonyl-[protein] + ADP + H(+)</text>
        <dbReference type="Rhea" id="RHEA:46608"/>
        <dbReference type="Rhea" id="RHEA-COMP:11060"/>
        <dbReference type="Rhea" id="RHEA-COMP:11605"/>
        <dbReference type="ChEBI" id="CHEBI:15378"/>
        <dbReference type="ChEBI" id="CHEBI:30013"/>
        <dbReference type="ChEBI" id="CHEBI:30616"/>
        <dbReference type="ChEBI" id="CHEBI:61977"/>
        <dbReference type="ChEBI" id="CHEBI:456216"/>
        <dbReference type="EC" id="2.7.11.1"/>
    </reaction>
</comment>
<dbReference type="GO" id="GO:0004674">
    <property type="term" value="F:protein serine/threonine kinase activity"/>
    <property type="evidence" value="ECO:0007669"/>
    <property type="project" value="UniProtKB-KW"/>
</dbReference>
<dbReference type="EMBL" id="CM026426">
    <property type="protein sequence ID" value="KAG0571536.1"/>
    <property type="molecule type" value="Genomic_DNA"/>
</dbReference>
<dbReference type="PROSITE" id="PS50011">
    <property type="entry name" value="PROTEIN_KINASE_DOM"/>
    <property type="match status" value="1"/>
</dbReference>
<dbReference type="SMART" id="SM00220">
    <property type="entry name" value="S_TKc"/>
    <property type="match status" value="1"/>
</dbReference>
<dbReference type="EC" id="2.7.11.1" evidence="1"/>
<dbReference type="PROSITE" id="PS00108">
    <property type="entry name" value="PROTEIN_KINASE_ST"/>
    <property type="match status" value="1"/>
</dbReference>
<evidence type="ECO:0000256" key="2">
    <source>
        <dbReference type="ARBA" id="ARBA00022527"/>
    </source>
</evidence>
<dbReference type="AlphaFoldDB" id="A0A8T0HL43"/>
<evidence type="ECO:0000259" key="9">
    <source>
        <dbReference type="PROSITE" id="PS50011"/>
    </source>
</evidence>
<name>A0A8T0HL43_CERPU</name>
<organism evidence="10 11">
    <name type="scientific">Ceratodon purpureus</name>
    <name type="common">Fire moss</name>
    <name type="synonym">Dicranum purpureum</name>
    <dbReference type="NCBI Taxonomy" id="3225"/>
    <lineage>
        <taxon>Eukaryota</taxon>
        <taxon>Viridiplantae</taxon>
        <taxon>Streptophyta</taxon>
        <taxon>Embryophyta</taxon>
        <taxon>Bryophyta</taxon>
        <taxon>Bryophytina</taxon>
        <taxon>Bryopsida</taxon>
        <taxon>Dicranidae</taxon>
        <taxon>Pseudoditrichales</taxon>
        <taxon>Ditrichaceae</taxon>
        <taxon>Ceratodon</taxon>
    </lineage>
</organism>
<evidence type="ECO:0000256" key="7">
    <source>
        <dbReference type="ARBA" id="ARBA00047899"/>
    </source>
</evidence>
<protein>
    <recommendedName>
        <fullName evidence="1">non-specific serine/threonine protein kinase</fullName>
        <ecNumber evidence="1">2.7.11.1</ecNumber>
    </recommendedName>
</protein>
<dbReference type="Pfam" id="PF07714">
    <property type="entry name" value="PK_Tyr_Ser-Thr"/>
    <property type="match status" value="1"/>
</dbReference>
<evidence type="ECO:0000313" key="11">
    <source>
        <dbReference type="Proteomes" id="UP000822688"/>
    </source>
</evidence>
<keyword evidence="2" id="KW-0723">Serine/threonine-protein kinase</keyword>
<dbReference type="InterPro" id="IPR052059">
    <property type="entry name" value="CR_Ser/Thr_kinase"/>
</dbReference>
<dbReference type="Gene3D" id="1.10.510.10">
    <property type="entry name" value="Transferase(Phosphotransferase) domain 1"/>
    <property type="match status" value="1"/>
</dbReference>
<dbReference type="GO" id="GO:0005524">
    <property type="term" value="F:ATP binding"/>
    <property type="evidence" value="ECO:0007669"/>
    <property type="project" value="UniProtKB-KW"/>
</dbReference>
<accession>A0A8T0HL43</accession>
<feature type="domain" description="Protein kinase" evidence="9">
    <location>
        <begin position="5"/>
        <end position="202"/>
    </location>
</feature>
<evidence type="ECO:0000256" key="3">
    <source>
        <dbReference type="ARBA" id="ARBA00022679"/>
    </source>
</evidence>
<proteinExistence type="predicted"/>
<dbReference type="Proteomes" id="UP000822688">
    <property type="component" value="Chromosome V"/>
</dbReference>
<dbReference type="SUPFAM" id="SSF56112">
    <property type="entry name" value="Protein kinase-like (PK-like)"/>
    <property type="match status" value="1"/>
</dbReference>
<keyword evidence="4" id="KW-0547">Nucleotide-binding</keyword>
<evidence type="ECO:0000256" key="1">
    <source>
        <dbReference type="ARBA" id="ARBA00012513"/>
    </source>
</evidence>
<gene>
    <name evidence="10" type="ORF">KC19_VG019900</name>
</gene>
<keyword evidence="5" id="KW-0418">Kinase</keyword>
<evidence type="ECO:0000256" key="8">
    <source>
        <dbReference type="ARBA" id="ARBA00048679"/>
    </source>
</evidence>
<evidence type="ECO:0000256" key="5">
    <source>
        <dbReference type="ARBA" id="ARBA00022777"/>
    </source>
</evidence>
<comment type="caution">
    <text evidence="10">The sequence shown here is derived from an EMBL/GenBank/DDBJ whole genome shotgun (WGS) entry which is preliminary data.</text>
</comment>
<dbReference type="InterPro" id="IPR011009">
    <property type="entry name" value="Kinase-like_dom_sf"/>
</dbReference>
<dbReference type="FunFam" id="1.10.510.10:FF:001023">
    <property type="entry name" value="Os07g0541700 protein"/>
    <property type="match status" value="1"/>
</dbReference>
<keyword evidence="6" id="KW-0067">ATP-binding</keyword>
<dbReference type="PANTHER" id="PTHR47973">
    <property type="entry name" value="CYSTEINE-RICH RECEPTOR-LIKE PROTEIN KINASE 3"/>
    <property type="match status" value="1"/>
</dbReference>